<keyword evidence="2" id="KW-1185">Reference proteome</keyword>
<dbReference type="AlphaFoldDB" id="A0A7R8HDZ3"/>
<dbReference type="EMBL" id="HG994587">
    <property type="protein sequence ID" value="CAF3020407.1"/>
    <property type="molecule type" value="Genomic_DNA"/>
</dbReference>
<evidence type="ECO:0000313" key="2">
    <source>
        <dbReference type="Proteomes" id="UP000675881"/>
    </source>
</evidence>
<protein>
    <submittedName>
        <fullName evidence="1">(salmon louse) hypothetical protein</fullName>
    </submittedName>
</protein>
<accession>A0A7R8HDZ3</accession>
<proteinExistence type="predicted"/>
<reference evidence="1" key="1">
    <citation type="submission" date="2021-02" db="EMBL/GenBank/DDBJ databases">
        <authorList>
            <person name="Bekaert M."/>
        </authorList>
    </citation>
    <scope>NUCLEOTIDE SEQUENCE</scope>
    <source>
        <strain evidence="1">IoA-00</strain>
    </source>
</reference>
<sequence length="122" mass="14075">MSSGANRVCKFCTRKNIFLWLKSIQCTLKDNGYVSNKIKHFMDEFDSEDEEDIYVASDDDNCIPKVDSGIEEASDIEEEMAIEHEEEYDSDESIEHDTAVSQNQSAIWITKDETEWHKKSSP</sequence>
<name>A0A7R8HDZ3_LEPSM</name>
<dbReference type="Proteomes" id="UP000675881">
    <property type="component" value="Chromosome 8"/>
</dbReference>
<gene>
    <name evidence="1" type="ORF">LSAA_13952</name>
</gene>
<evidence type="ECO:0000313" key="1">
    <source>
        <dbReference type="EMBL" id="CAF3020407.1"/>
    </source>
</evidence>
<organism evidence="1 2">
    <name type="scientific">Lepeophtheirus salmonis</name>
    <name type="common">Salmon louse</name>
    <name type="synonym">Caligus salmonis</name>
    <dbReference type="NCBI Taxonomy" id="72036"/>
    <lineage>
        <taxon>Eukaryota</taxon>
        <taxon>Metazoa</taxon>
        <taxon>Ecdysozoa</taxon>
        <taxon>Arthropoda</taxon>
        <taxon>Crustacea</taxon>
        <taxon>Multicrustacea</taxon>
        <taxon>Hexanauplia</taxon>
        <taxon>Copepoda</taxon>
        <taxon>Siphonostomatoida</taxon>
        <taxon>Caligidae</taxon>
        <taxon>Lepeophtheirus</taxon>
    </lineage>
</organism>